<evidence type="ECO:0000313" key="1">
    <source>
        <dbReference type="EMBL" id="CAG5131637.1"/>
    </source>
</evidence>
<dbReference type="OrthoDB" id="6132182at2759"/>
<accession>A0A8S3ZQ45</accession>
<dbReference type="Gene3D" id="3.40.50.410">
    <property type="entry name" value="von Willebrand factor, type A domain"/>
    <property type="match status" value="1"/>
</dbReference>
<protein>
    <submittedName>
        <fullName evidence="1">Uncharacterized protein</fullName>
    </submittedName>
</protein>
<dbReference type="EMBL" id="CAJHNH020004779">
    <property type="protein sequence ID" value="CAG5131637.1"/>
    <property type="molecule type" value="Genomic_DNA"/>
</dbReference>
<feature type="non-terminal residue" evidence="1">
    <location>
        <position position="1"/>
    </location>
</feature>
<proteinExistence type="predicted"/>
<name>A0A8S3ZQ45_9EUPU</name>
<dbReference type="InterPro" id="IPR036465">
    <property type="entry name" value="vWFA_dom_sf"/>
</dbReference>
<reference evidence="1" key="1">
    <citation type="submission" date="2021-04" db="EMBL/GenBank/DDBJ databases">
        <authorList>
            <consortium name="Molecular Ecology Group"/>
        </authorList>
    </citation>
    <scope>NUCLEOTIDE SEQUENCE</scope>
</reference>
<dbReference type="AlphaFoldDB" id="A0A8S3ZQ45"/>
<organism evidence="1 2">
    <name type="scientific">Candidula unifasciata</name>
    <dbReference type="NCBI Taxonomy" id="100452"/>
    <lineage>
        <taxon>Eukaryota</taxon>
        <taxon>Metazoa</taxon>
        <taxon>Spiralia</taxon>
        <taxon>Lophotrochozoa</taxon>
        <taxon>Mollusca</taxon>
        <taxon>Gastropoda</taxon>
        <taxon>Heterobranchia</taxon>
        <taxon>Euthyneura</taxon>
        <taxon>Panpulmonata</taxon>
        <taxon>Eupulmonata</taxon>
        <taxon>Stylommatophora</taxon>
        <taxon>Helicina</taxon>
        <taxon>Helicoidea</taxon>
        <taxon>Geomitridae</taxon>
        <taxon>Candidula</taxon>
    </lineage>
</organism>
<comment type="caution">
    <text evidence="1">The sequence shown here is derived from an EMBL/GenBank/DDBJ whole genome shotgun (WGS) entry which is preliminary data.</text>
</comment>
<dbReference type="SUPFAM" id="SSF53300">
    <property type="entry name" value="vWA-like"/>
    <property type="match status" value="1"/>
</dbReference>
<keyword evidence="2" id="KW-1185">Reference proteome</keyword>
<sequence length="55" mass="6415">IFPVGWTRTLNFVVNIIKAFNLGRKKVQVAFGIFSTKFEHRISLGNYTDHEQFTK</sequence>
<evidence type="ECO:0000313" key="2">
    <source>
        <dbReference type="Proteomes" id="UP000678393"/>
    </source>
</evidence>
<gene>
    <name evidence="1" type="ORF">CUNI_LOCUS17195</name>
</gene>
<dbReference type="Proteomes" id="UP000678393">
    <property type="component" value="Unassembled WGS sequence"/>
</dbReference>
<feature type="non-terminal residue" evidence="1">
    <location>
        <position position="55"/>
    </location>
</feature>